<dbReference type="PROSITE" id="PS51257">
    <property type="entry name" value="PROKAR_LIPOPROTEIN"/>
    <property type="match status" value="1"/>
</dbReference>
<accession>A0ABY4WH10</accession>
<organism evidence="2 3">
    <name type="scientific">Brevibacillus ruminantium</name>
    <dbReference type="NCBI Taxonomy" id="2950604"/>
    <lineage>
        <taxon>Bacteria</taxon>
        <taxon>Bacillati</taxon>
        <taxon>Bacillota</taxon>
        <taxon>Bacilli</taxon>
        <taxon>Bacillales</taxon>
        <taxon>Paenibacillaceae</taxon>
        <taxon>Brevibacillus</taxon>
    </lineage>
</organism>
<name>A0ABY4WH10_9BACL</name>
<gene>
    <name evidence="2" type="ORF">NDK47_17480</name>
</gene>
<dbReference type="RefSeq" id="WP_251871028.1">
    <property type="nucleotide sequence ID" value="NZ_CP098755.1"/>
</dbReference>
<evidence type="ECO:0000256" key="1">
    <source>
        <dbReference type="SAM" id="SignalP"/>
    </source>
</evidence>
<feature type="signal peptide" evidence="1">
    <location>
        <begin position="1"/>
        <end position="23"/>
    </location>
</feature>
<evidence type="ECO:0000313" key="3">
    <source>
        <dbReference type="Proteomes" id="UP001056500"/>
    </source>
</evidence>
<dbReference type="InterPro" id="IPR019613">
    <property type="entry name" value="DUF4198"/>
</dbReference>
<dbReference type="EMBL" id="CP098755">
    <property type="protein sequence ID" value="USG63941.1"/>
    <property type="molecule type" value="Genomic_DNA"/>
</dbReference>
<evidence type="ECO:0000313" key="2">
    <source>
        <dbReference type="EMBL" id="USG63941.1"/>
    </source>
</evidence>
<sequence>MKKGLTLIPALALACLLAVPASAHDGWSQTNMPIISSGEVSYVELLLGNHSNNHASYRIDGTWSKDTTKVYVTQPSGSKADISATLFYTGEEKDVTDPGKNNYYVASFSSSAPGAYIISVEGDSIFKNGDVASRTLRSAKSFVAISDIPTMQRVKDLQGFSQPVSADRAELVPLFNPAAVTPDQEVKVQLLLKGKPLKDTEISVIRRSNSDAANYKTDANGVITFTTGAADYYLLRAKPATDEKLAGEYDATNYEATMTFTVQNGKAAIPAAVSSQAQPLVYLNGKLTEVAGLQVKDGKTTVPAAFVKSALNPAYQGTGQVDLTQAAKEAGASLEVLAPIGAMPEAFVITKK</sequence>
<keyword evidence="3" id="KW-1185">Reference proteome</keyword>
<dbReference type="Proteomes" id="UP001056500">
    <property type="component" value="Chromosome"/>
</dbReference>
<keyword evidence="1" id="KW-0732">Signal</keyword>
<dbReference type="Pfam" id="PF10670">
    <property type="entry name" value="DUF4198"/>
    <property type="match status" value="1"/>
</dbReference>
<reference evidence="2" key="1">
    <citation type="submission" date="2022-06" db="EMBL/GenBank/DDBJ databases">
        <title>Genome sequencing of Brevibacillus sp. BB3-R1.</title>
        <authorList>
            <person name="Heo J."/>
            <person name="Lee D."/>
            <person name="Won M."/>
            <person name="Han B.-H."/>
            <person name="Hong S.-B."/>
            <person name="Kwon S.-W."/>
        </authorList>
    </citation>
    <scope>NUCLEOTIDE SEQUENCE</scope>
    <source>
        <strain evidence="2">BB3-R1</strain>
    </source>
</reference>
<protein>
    <submittedName>
        <fullName evidence="2">DUF4198 domain-containing protein</fullName>
    </submittedName>
</protein>
<feature type="chain" id="PRO_5046525540" evidence="1">
    <location>
        <begin position="24"/>
        <end position="352"/>
    </location>
</feature>
<proteinExistence type="predicted"/>